<proteinExistence type="predicted"/>
<organism evidence="2 3">
    <name type="scientific">Cellvibrio fibrivorans</name>
    <dbReference type="NCBI Taxonomy" id="126350"/>
    <lineage>
        <taxon>Bacteria</taxon>
        <taxon>Pseudomonadati</taxon>
        <taxon>Pseudomonadota</taxon>
        <taxon>Gammaproteobacteria</taxon>
        <taxon>Cellvibrionales</taxon>
        <taxon>Cellvibrionaceae</taxon>
        <taxon>Cellvibrio</taxon>
    </lineage>
</organism>
<accession>A0ABU1UX84</accession>
<dbReference type="SUPFAM" id="SSF52200">
    <property type="entry name" value="Toll/Interleukin receptor TIR domain"/>
    <property type="match status" value="1"/>
</dbReference>
<gene>
    <name evidence="2" type="ORF">J2X05_001827</name>
</gene>
<dbReference type="Proteomes" id="UP001253595">
    <property type="component" value="Unassembled WGS sequence"/>
</dbReference>
<name>A0ABU1UX84_9GAMM</name>
<dbReference type="Pfam" id="PF13676">
    <property type="entry name" value="TIR_2"/>
    <property type="match status" value="1"/>
</dbReference>
<comment type="caution">
    <text evidence="2">The sequence shown here is derived from an EMBL/GenBank/DDBJ whole genome shotgun (WGS) entry which is preliminary data.</text>
</comment>
<protein>
    <recommendedName>
        <fullName evidence="1">TIR domain-containing protein</fullName>
    </recommendedName>
</protein>
<dbReference type="EMBL" id="JAVDVX010000003">
    <property type="protein sequence ID" value="MDR7089805.1"/>
    <property type="molecule type" value="Genomic_DNA"/>
</dbReference>
<evidence type="ECO:0000259" key="1">
    <source>
        <dbReference type="Pfam" id="PF13676"/>
    </source>
</evidence>
<dbReference type="InterPro" id="IPR000157">
    <property type="entry name" value="TIR_dom"/>
</dbReference>
<keyword evidence="3" id="KW-1185">Reference proteome</keyword>
<dbReference type="RefSeq" id="WP_310071518.1">
    <property type="nucleotide sequence ID" value="NZ_JAVDVX010000003.1"/>
</dbReference>
<reference evidence="2 3" key="1">
    <citation type="submission" date="2023-07" db="EMBL/GenBank/DDBJ databases">
        <title>Sorghum-associated microbial communities from plants grown in Nebraska, USA.</title>
        <authorList>
            <person name="Schachtman D."/>
        </authorList>
    </citation>
    <scope>NUCLEOTIDE SEQUENCE [LARGE SCALE GENOMIC DNA]</scope>
    <source>
        <strain evidence="2 3">BE190</strain>
    </source>
</reference>
<sequence length="192" mass="21543">MSGVNRAKPTLQLESANYNLNKSLSSGYEKPCIFLSHIYVDKKDAEQLADYIMEKADIDVYLDIYDQDLQNAVTLKDPSKITALIERGITNSTHAMCLISEKTINSWWVPYELGYAKKAGKKICSLKLKGNVELPDFLKIGDLIYGTKSLNEYIQKIITEARLVKGVPNINVSLESHSSANHSLDSVLDWNN</sequence>
<evidence type="ECO:0000313" key="3">
    <source>
        <dbReference type="Proteomes" id="UP001253595"/>
    </source>
</evidence>
<dbReference type="InterPro" id="IPR035897">
    <property type="entry name" value="Toll_tir_struct_dom_sf"/>
</dbReference>
<evidence type="ECO:0000313" key="2">
    <source>
        <dbReference type="EMBL" id="MDR7089805.1"/>
    </source>
</evidence>
<feature type="domain" description="TIR" evidence="1">
    <location>
        <begin position="33"/>
        <end position="136"/>
    </location>
</feature>
<dbReference type="Gene3D" id="3.40.50.10140">
    <property type="entry name" value="Toll/interleukin-1 receptor homology (TIR) domain"/>
    <property type="match status" value="1"/>
</dbReference>